<feature type="signal peptide" evidence="1">
    <location>
        <begin position="1"/>
        <end position="20"/>
    </location>
</feature>
<reference evidence="2 3" key="1">
    <citation type="journal article" date="2019" name="Int. J. Syst. Evol. Microbiol.">
        <title>The Draft Whole-Genome Sequence of the Antibiotic Producer Empedobacter haloabium ATCC 31962 Provides Indications for Its Taxonomic Reclassification.</title>
        <authorList>
            <person name="Miess H."/>
            <person name="Arlt P."/>
            <person name="Apel A.K."/>
            <person name="Weber T."/>
            <person name="Nieselt K."/>
            <person name="Hanssen F."/>
            <person name="Czemmel S."/>
            <person name="Nahnsen S."/>
            <person name="Gross H."/>
        </authorList>
    </citation>
    <scope>NUCLEOTIDE SEQUENCE [LARGE SCALE GENOMIC DNA]</scope>
    <source>
        <strain evidence="2 3">ATCC 31962</strain>
    </source>
</reference>
<protein>
    <recommendedName>
        <fullName evidence="4">Tle cognate immunity protein 4 C-terminal domain-containing protein</fullName>
    </recommendedName>
</protein>
<proteinExistence type="predicted"/>
<accession>A0ABZ1UHX8</accession>
<keyword evidence="1" id="KW-0732">Signal</keyword>
<dbReference type="Proteomes" id="UP000321323">
    <property type="component" value="Chromosome"/>
</dbReference>
<dbReference type="EMBL" id="CP136508">
    <property type="protein sequence ID" value="WUR12287.1"/>
    <property type="molecule type" value="Genomic_DNA"/>
</dbReference>
<gene>
    <name evidence="2" type="ORF">E7V67_021675</name>
</gene>
<evidence type="ECO:0000313" key="3">
    <source>
        <dbReference type="Proteomes" id="UP000321323"/>
    </source>
</evidence>
<keyword evidence="3" id="KW-1185">Reference proteome</keyword>
<name>A0ABZ1UHX8_9BURK</name>
<feature type="chain" id="PRO_5045073540" description="Tle cognate immunity protein 4 C-terminal domain-containing protein" evidence="1">
    <location>
        <begin position="21"/>
        <end position="361"/>
    </location>
</feature>
<organism evidence="2 3">
    <name type="scientific">[Empedobacter] haloabium</name>
    <dbReference type="NCBI Taxonomy" id="592317"/>
    <lineage>
        <taxon>Bacteria</taxon>
        <taxon>Pseudomonadati</taxon>
        <taxon>Pseudomonadota</taxon>
        <taxon>Betaproteobacteria</taxon>
        <taxon>Burkholderiales</taxon>
        <taxon>Oxalobacteraceae</taxon>
        <taxon>Telluria group</taxon>
        <taxon>Telluria group incertae sedis</taxon>
    </lineage>
</organism>
<sequence length="361" mass="39583">MLLRTTLSLAALCCATGASAAWKTAAQQGLDPVRLLVEPALPAGEIAFDYRAARPGDKGVPLREFCRGAPKIPVWGGSDCRKSADSISEKLHAAGPAVTMHKRLAGPGDYRLATIWLGDAQFGVTERRPGNGVAAYRRPGSDVIHTVRVDDPALGLQSSATLAYEDTPATAVHELGILRIEDAPLAYTGATNDIVVDRSRLGLDMSAWDLCEAGYSETLKATAAAAWPTLRDHYGKLTHGTRARCVGIRAQDSALHERAARILVDRDGMLIQLRWRQPHDDLSETIVIDSRGQALYYHLNRWTSRNGEDTTRFQHWVPGLENIYPAIAIAPEPARVRQLQDEYLWLFNDMARAKAAPVTYR</sequence>
<evidence type="ECO:0000313" key="2">
    <source>
        <dbReference type="EMBL" id="WUR12287.1"/>
    </source>
</evidence>
<evidence type="ECO:0008006" key="4">
    <source>
        <dbReference type="Google" id="ProtNLM"/>
    </source>
</evidence>
<evidence type="ECO:0000256" key="1">
    <source>
        <dbReference type="SAM" id="SignalP"/>
    </source>
</evidence>